<dbReference type="PANTHER" id="PTHR18964:SF149">
    <property type="entry name" value="BIFUNCTIONAL UDP-N-ACETYLGLUCOSAMINE 2-EPIMERASE_N-ACETYLMANNOSAMINE KINASE"/>
    <property type="match status" value="1"/>
</dbReference>
<dbReference type="InterPro" id="IPR000600">
    <property type="entry name" value="ROK"/>
</dbReference>
<dbReference type="InterPro" id="IPR000835">
    <property type="entry name" value="HTH_MarR-typ"/>
</dbReference>
<evidence type="ECO:0000256" key="1">
    <source>
        <dbReference type="ARBA" id="ARBA00006479"/>
    </source>
</evidence>
<name>A0ABX5VNT8_9MICO</name>
<gene>
    <name evidence="3" type="ORF">FE251_09955</name>
</gene>
<dbReference type="SUPFAM" id="SSF46785">
    <property type="entry name" value="Winged helix' DNA-binding domain"/>
    <property type="match status" value="1"/>
</dbReference>
<dbReference type="Proteomes" id="UP000313948">
    <property type="component" value="Chromosome"/>
</dbReference>
<comment type="similarity">
    <text evidence="1">Belongs to the ROK (NagC/XylR) family.</text>
</comment>
<dbReference type="InterPro" id="IPR036390">
    <property type="entry name" value="WH_DNA-bd_sf"/>
</dbReference>
<evidence type="ECO:0000313" key="4">
    <source>
        <dbReference type="Proteomes" id="UP000313948"/>
    </source>
</evidence>
<dbReference type="InterPro" id="IPR036388">
    <property type="entry name" value="WH-like_DNA-bd_sf"/>
</dbReference>
<dbReference type="SUPFAM" id="SSF53067">
    <property type="entry name" value="Actin-like ATPase domain"/>
    <property type="match status" value="1"/>
</dbReference>
<evidence type="ECO:0000313" key="3">
    <source>
        <dbReference type="EMBL" id="QDB79663.1"/>
    </source>
</evidence>
<dbReference type="EMBL" id="CP040899">
    <property type="protein sequence ID" value="QDB79663.1"/>
    <property type="molecule type" value="Genomic_DNA"/>
</dbReference>
<dbReference type="Gene3D" id="1.10.10.10">
    <property type="entry name" value="Winged helix-like DNA-binding domain superfamily/Winged helix DNA-binding domain"/>
    <property type="match status" value="1"/>
</dbReference>
<organism evidence="3 4">
    <name type="scientific">Georgenia wutianyii</name>
    <dbReference type="NCBI Taxonomy" id="2585135"/>
    <lineage>
        <taxon>Bacteria</taxon>
        <taxon>Bacillati</taxon>
        <taxon>Actinomycetota</taxon>
        <taxon>Actinomycetes</taxon>
        <taxon>Micrococcales</taxon>
        <taxon>Bogoriellaceae</taxon>
        <taxon>Georgenia</taxon>
    </lineage>
</organism>
<dbReference type="Pfam" id="PF00480">
    <property type="entry name" value="ROK"/>
    <property type="match status" value="1"/>
</dbReference>
<dbReference type="InterPro" id="IPR043129">
    <property type="entry name" value="ATPase_NBD"/>
</dbReference>
<sequence length="414" mass="43040">MPPQPPPRRGPRGANLGQLGTFNQAVVLHAIRTSPGVSRVEIGELTGLAGQTVTNICRRLLRDGLIVEGEPVAAGQGKPRTPLAIDAAARHAVGVHVDPALTTLVLLDLAGRTVSAETFPTPRAADAPATVREVGRRVVDFLHAAEVPRHRVLGVGVATPGPVDVARGIVDNPPHLPGWHQVPVREELELAVGLPVQLEKDVVAAATAEVWAGTFAAASSGALIYLGTGIGAGLVVDGEVLRGASNNAGELGQIVVDQGGEECRCGQRGCTRVVVSAEEMLRRAGTGAPPASLAELDVELRRLYDRADAGEEHALDVVRSSAVAVARAALLVTNLLDVERLVLGGPYWARMSPYFFAVAPAMFAAHAAAHDIHPVELLSTPVGEHLAAVGAASLVLDRAYSPRPGTLVIAPATR</sequence>
<reference evidence="3 4" key="1">
    <citation type="submission" date="2019-05" db="EMBL/GenBank/DDBJ databases">
        <title>Georgenia *** sp. nov., and Georgenia *** sp. nov., isolated from the intestinal contents of plateau pika (Ochotona curzoniae) in the Qinghai-Tibet plateau of China.</title>
        <authorList>
            <person name="Tian Z."/>
        </authorList>
    </citation>
    <scope>NUCLEOTIDE SEQUENCE [LARGE SCALE GENOMIC DNA]</scope>
    <source>
        <strain evidence="3 4">Z294</strain>
    </source>
</reference>
<proteinExistence type="inferred from homology"/>
<dbReference type="PANTHER" id="PTHR18964">
    <property type="entry name" value="ROK (REPRESSOR, ORF, KINASE) FAMILY"/>
    <property type="match status" value="1"/>
</dbReference>
<dbReference type="RefSeq" id="WP_139073289.1">
    <property type="nucleotide sequence ID" value="NZ_CP040899.1"/>
</dbReference>
<evidence type="ECO:0000259" key="2">
    <source>
        <dbReference type="Pfam" id="PF12802"/>
    </source>
</evidence>
<accession>A0ABX5VNT8</accession>
<protein>
    <submittedName>
        <fullName evidence="3">ROK family transcriptional regulator</fullName>
    </submittedName>
</protein>
<feature type="domain" description="HTH marR-type" evidence="2">
    <location>
        <begin position="21"/>
        <end position="69"/>
    </location>
</feature>
<dbReference type="Gene3D" id="3.30.420.40">
    <property type="match status" value="2"/>
</dbReference>
<dbReference type="Pfam" id="PF12802">
    <property type="entry name" value="MarR_2"/>
    <property type="match status" value="1"/>
</dbReference>
<keyword evidence="4" id="KW-1185">Reference proteome</keyword>